<dbReference type="EMBL" id="KL198035">
    <property type="protein sequence ID" value="KDQ14836.1"/>
    <property type="molecule type" value="Genomic_DNA"/>
</dbReference>
<feature type="compositionally biased region" description="Polar residues" evidence="1">
    <location>
        <begin position="55"/>
        <end position="68"/>
    </location>
</feature>
<gene>
    <name evidence="2" type="ORF">BOTBODRAFT_65809</name>
</gene>
<dbReference type="HOGENOM" id="CLU_2512325_0_0_1"/>
<evidence type="ECO:0000313" key="3">
    <source>
        <dbReference type="Proteomes" id="UP000027195"/>
    </source>
</evidence>
<keyword evidence="3" id="KW-1185">Reference proteome</keyword>
<accession>A0A067MTG4</accession>
<proteinExistence type="predicted"/>
<feature type="compositionally biased region" description="Polar residues" evidence="1">
    <location>
        <begin position="75"/>
        <end position="85"/>
    </location>
</feature>
<name>A0A067MTG4_BOTB1</name>
<feature type="region of interest" description="Disordered" evidence="1">
    <location>
        <begin position="36"/>
        <end position="85"/>
    </location>
</feature>
<protein>
    <submittedName>
        <fullName evidence="2">Uncharacterized protein</fullName>
    </submittedName>
</protein>
<reference evidence="3" key="1">
    <citation type="journal article" date="2014" name="Proc. Natl. Acad. Sci. U.S.A.">
        <title>Extensive sampling of basidiomycete genomes demonstrates inadequacy of the white-rot/brown-rot paradigm for wood decay fungi.</title>
        <authorList>
            <person name="Riley R."/>
            <person name="Salamov A.A."/>
            <person name="Brown D.W."/>
            <person name="Nagy L.G."/>
            <person name="Floudas D."/>
            <person name="Held B.W."/>
            <person name="Levasseur A."/>
            <person name="Lombard V."/>
            <person name="Morin E."/>
            <person name="Otillar R."/>
            <person name="Lindquist E.A."/>
            <person name="Sun H."/>
            <person name="LaButti K.M."/>
            <person name="Schmutz J."/>
            <person name="Jabbour D."/>
            <person name="Luo H."/>
            <person name="Baker S.E."/>
            <person name="Pisabarro A.G."/>
            <person name="Walton J.D."/>
            <person name="Blanchette R.A."/>
            <person name="Henrissat B."/>
            <person name="Martin F."/>
            <person name="Cullen D."/>
            <person name="Hibbett D.S."/>
            <person name="Grigoriev I.V."/>
        </authorList>
    </citation>
    <scope>NUCLEOTIDE SEQUENCE [LARGE SCALE GENOMIC DNA]</scope>
    <source>
        <strain evidence="3">FD-172 SS1</strain>
    </source>
</reference>
<dbReference type="AlphaFoldDB" id="A0A067MTG4"/>
<dbReference type="InParanoid" id="A0A067MTG4"/>
<sequence length="85" mass="9708">MGWRRAGSGLGKDDVVIAEFRLHRLIVQSKWLDVADRRGRAPRQQTRNRRRRYDSQNLQASSPGATSSEQHDSSSMKSSVQNQQL</sequence>
<dbReference type="Proteomes" id="UP000027195">
    <property type="component" value="Unassembled WGS sequence"/>
</dbReference>
<organism evidence="2 3">
    <name type="scientific">Botryobasidium botryosum (strain FD-172 SS1)</name>
    <dbReference type="NCBI Taxonomy" id="930990"/>
    <lineage>
        <taxon>Eukaryota</taxon>
        <taxon>Fungi</taxon>
        <taxon>Dikarya</taxon>
        <taxon>Basidiomycota</taxon>
        <taxon>Agaricomycotina</taxon>
        <taxon>Agaricomycetes</taxon>
        <taxon>Cantharellales</taxon>
        <taxon>Botryobasidiaceae</taxon>
        <taxon>Botryobasidium</taxon>
    </lineage>
</organism>
<evidence type="ECO:0000256" key="1">
    <source>
        <dbReference type="SAM" id="MobiDB-lite"/>
    </source>
</evidence>
<evidence type="ECO:0000313" key="2">
    <source>
        <dbReference type="EMBL" id="KDQ14836.1"/>
    </source>
</evidence>